<protein>
    <recommendedName>
        <fullName evidence="1">DUF4283 domain-containing protein</fullName>
    </recommendedName>
</protein>
<accession>A0A3P6E4C2</accession>
<dbReference type="InterPro" id="IPR025558">
    <property type="entry name" value="DUF4283"/>
</dbReference>
<reference evidence="2" key="1">
    <citation type="submission" date="2018-11" db="EMBL/GenBank/DDBJ databases">
        <authorList>
            <consortium name="Genoscope - CEA"/>
            <person name="William W."/>
        </authorList>
    </citation>
    <scope>NUCLEOTIDE SEQUENCE</scope>
</reference>
<dbReference type="Pfam" id="PF14111">
    <property type="entry name" value="DUF4283"/>
    <property type="match status" value="1"/>
</dbReference>
<dbReference type="EMBL" id="LR031875">
    <property type="protein sequence ID" value="VDD29175.1"/>
    <property type="molecule type" value="Genomic_DNA"/>
</dbReference>
<evidence type="ECO:0000259" key="1">
    <source>
        <dbReference type="Pfam" id="PF14111"/>
    </source>
</evidence>
<name>A0A3P6E4C2_BRAOL</name>
<feature type="domain" description="DUF4283" evidence="1">
    <location>
        <begin position="37"/>
        <end position="99"/>
    </location>
</feature>
<organism evidence="2">
    <name type="scientific">Brassica oleracea</name>
    <name type="common">Wild cabbage</name>
    <dbReference type="NCBI Taxonomy" id="3712"/>
    <lineage>
        <taxon>Eukaryota</taxon>
        <taxon>Viridiplantae</taxon>
        <taxon>Streptophyta</taxon>
        <taxon>Embryophyta</taxon>
        <taxon>Tracheophyta</taxon>
        <taxon>Spermatophyta</taxon>
        <taxon>Magnoliopsida</taxon>
        <taxon>eudicotyledons</taxon>
        <taxon>Gunneridae</taxon>
        <taxon>Pentapetalae</taxon>
        <taxon>rosids</taxon>
        <taxon>malvids</taxon>
        <taxon>Brassicales</taxon>
        <taxon>Brassicaceae</taxon>
        <taxon>Brassiceae</taxon>
        <taxon>Brassica</taxon>
    </lineage>
</organism>
<dbReference type="AlphaFoldDB" id="A0A3P6E4C2"/>
<proteinExistence type="predicted"/>
<evidence type="ECO:0000313" key="2">
    <source>
        <dbReference type="EMBL" id="VDD29175.1"/>
    </source>
</evidence>
<gene>
    <name evidence="2" type="ORF">BOLC9T54498H</name>
</gene>
<sequence>MSLKQNFSQTVHLNALRRPLAHLKESHVYWFLMLGVALNKEYIVGSFLGKMPDYGHIQSVLNYMWVKGSKLEIHLQTLKHSMLVRVPNDYIRSKILEKNCGMLIPPCSMSHNGVKILRRHTQKLLLFHYGPIFGGFHLICVPRKA</sequence>